<organism evidence="1 2">
    <name type="scientific">Russula ochroleuca</name>
    <dbReference type="NCBI Taxonomy" id="152965"/>
    <lineage>
        <taxon>Eukaryota</taxon>
        <taxon>Fungi</taxon>
        <taxon>Dikarya</taxon>
        <taxon>Basidiomycota</taxon>
        <taxon>Agaricomycotina</taxon>
        <taxon>Agaricomycetes</taxon>
        <taxon>Russulales</taxon>
        <taxon>Russulaceae</taxon>
        <taxon>Russula</taxon>
    </lineage>
</organism>
<dbReference type="Proteomes" id="UP000759537">
    <property type="component" value="Unassembled WGS sequence"/>
</dbReference>
<reference evidence="1" key="1">
    <citation type="submission" date="2019-10" db="EMBL/GenBank/DDBJ databases">
        <authorList>
            <consortium name="DOE Joint Genome Institute"/>
            <person name="Kuo A."/>
            <person name="Miyauchi S."/>
            <person name="Kiss E."/>
            <person name="Drula E."/>
            <person name="Kohler A."/>
            <person name="Sanchez-Garcia M."/>
            <person name="Andreopoulos B."/>
            <person name="Barry K.W."/>
            <person name="Bonito G."/>
            <person name="Buee M."/>
            <person name="Carver A."/>
            <person name="Chen C."/>
            <person name="Cichocki N."/>
            <person name="Clum A."/>
            <person name="Culley D."/>
            <person name="Crous P.W."/>
            <person name="Fauchery L."/>
            <person name="Girlanda M."/>
            <person name="Hayes R."/>
            <person name="Keri Z."/>
            <person name="LaButti K."/>
            <person name="Lipzen A."/>
            <person name="Lombard V."/>
            <person name="Magnuson J."/>
            <person name="Maillard F."/>
            <person name="Morin E."/>
            <person name="Murat C."/>
            <person name="Nolan M."/>
            <person name="Ohm R."/>
            <person name="Pangilinan J."/>
            <person name="Pereira M."/>
            <person name="Perotto S."/>
            <person name="Peter M."/>
            <person name="Riley R."/>
            <person name="Sitrit Y."/>
            <person name="Stielow B."/>
            <person name="Szollosi G."/>
            <person name="Zifcakova L."/>
            <person name="Stursova M."/>
            <person name="Spatafora J.W."/>
            <person name="Tedersoo L."/>
            <person name="Vaario L.-M."/>
            <person name="Yamada A."/>
            <person name="Yan M."/>
            <person name="Wang P."/>
            <person name="Xu J."/>
            <person name="Bruns T."/>
            <person name="Baldrian P."/>
            <person name="Vilgalys R."/>
            <person name="Henrissat B."/>
            <person name="Grigoriev I.V."/>
            <person name="Hibbett D."/>
            <person name="Nagy L.G."/>
            <person name="Martin F.M."/>
        </authorList>
    </citation>
    <scope>NUCLEOTIDE SEQUENCE</scope>
    <source>
        <strain evidence="1">Prilba</strain>
    </source>
</reference>
<comment type="caution">
    <text evidence="1">The sequence shown here is derived from an EMBL/GenBank/DDBJ whole genome shotgun (WGS) entry which is preliminary data.</text>
</comment>
<dbReference type="EMBL" id="WHVB01000006">
    <property type="protein sequence ID" value="KAF8481741.1"/>
    <property type="molecule type" value="Genomic_DNA"/>
</dbReference>
<reference evidence="1" key="2">
    <citation type="journal article" date="2020" name="Nat. Commun.">
        <title>Large-scale genome sequencing of mycorrhizal fungi provides insights into the early evolution of symbiotic traits.</title>
        <authorList>
            <person name="Miyauchi S."/>
            <person name="Kiss E."/>
            <person name="Kuo A."/>
            <person name="Drula E."/>
            <person name="Kohler A."/>
            <person name="Sanchez-Garcia M."/>
            <person name="Morin E."/>
            <person name="Andreopoulos B."/>
            <person name="Barry K.W."/>
            <person name="Bonito G."/>
            <person name="Buee M."/>
            <person name="Carver A."/>
            <person name="Chen C."/>
            <person name="Cichocki N."/>
            <person name="Clum A."/>
            <person name="Culley D."/>
            <person name="Crous P.W."/>
            <person name="Fauchery L."/>
            <person name="Girlanda M."/>
            <person name="Hayes R.D."/>
            <person name="Keri Z."/>
            <person name="LaButti K."/>
            <person name="Lipzen A."/>
            <person name="Lombard V."/>
            <person name="Magnuson J."/>
            <person name="Maillard F."/>
            <person name="Murat C."/>
            <person name="Nolan M."/>
            <person name="Ohm R.A."/>
            <person name="Pangilinan J."/>
            <person name="Pereira M.F."/>
            <person name="Perotto S."/>
            <person name="Peter M."/>
            <person name="Pfister S."/>
            <person name="Riley R."/>
            <person name="Sitrit Y."/>
            <person name="Stielow J.B."/>
            <person name="Szollosi G."/>
            <person name="Zifcakova L."/>
            <person name="Stursova M."/>
            <person name="Spatafora J.W."/>
            <person name="Tedersoo L."/>
            <person name="Vaario L.M."/>
            <person name="Yamada A."/>
            <person name="Yan M."/>
            <person name="Wang P."/>
            <person name="Xu J."/>
            <person name="Bruns T."/>
            <person name="Baldrian P."/>
            <person name="Vilgalys R."/>
            <person name="Dunand C."/>
            <person name="Henrissat B."/>
            <person name="Grigoriev I.V."/>
            <person name="Hibbett D."/>
            <person name="Nagy L.G."/>
            <person name="Martin F.M."/>
        </authorList>
    </citation>
    <scope>NUCLEOTIDE SEQUENCE</scope>
    <source>
        <strain evidence="1">Prilba</strain>
    </source>
</reference>
<keyword evidence="2" id="KW-1185">Reference proteome</keyword>
<gene>
    <name evidence="1" type="ORF">DFH94DRAFT_406297</name>
</gene>
<evidence type="ECO:0000313" key="2">
    <source>
        <dbReference type="Proteomes" id="UP000759537"/>
    </source>
</evidence>
<dbReference type="AlphaFoldDB" id="A0A9P5MY71"/>
<name>A0A9P5MY71_9AGAM</name>
<evidence type="ECO:0000313" key="1">
    <source>
        <dbReference type="EMBL" id="KAF8481741.1"/>
    </source>
</evidence>
<accession>A0A9P5MY71</accession>
<sequence>MSQVKTHCRISLPLCQSSIVLIAGASLYITQNASLCKMSNTVTSRTDRQACGSRSIHWLLAVGGDGVGAALRGGVRSVGVLFGVGPRREICAEEAARGSGQCGRASRTGRCIVLVLYVGESRMSGRGMIGTEDVGRSFGSPEKPAAPVTKVGMKKWEYACCSATESVVWDQWDRSAETIPDAVLHQMPGRSISAPPIVLAPSGFTGSKKRVKGTATYRCVTYLTGLLQSQRNPQSSF</sequence>
<proteinExistence type="predicted"/>
<protein>
    <submittedName>
        <fullName evidence="1">Uncharacterized protein</fullName>
    </submittedName>
</protein>